<gene>
    <name evidence="3" type="primary">PGA2_1</name>
    <name evidence="3" type="ORF">GRS66_004388</name>
</gene>
<keyword evidence="4" id="KW-1185">Reference proteome</keyword>
<evidence type="ECO:0000313" key="4">
    <source>
        <dbReference type="Proteomes" id="UP000501346"/>
    </source>
</evidence>
<feature type="transmembrane region" description="Helical" evidence="2">
    <location>
        <begin position="23"/>
        <end position="41"/>
    </location>
</feature>
<evidence type="ECO:0000256" key="1">
    <source>
        <dbReference type="SAM" id="MobiDB-lite"/>
    </source>
</evidence>
<dbReference type="PANTHER" id="PTHR28199">
    <property type="entry name" value="PROCESSING OF GAS1 AND ALP PROTEIN 2"/>
    <property type="match status" value="1"/>
</dbReference>
<feature type="compositionally biased region" description="Basic and acidic residues" evidence="1">
    <location>
        <begin position="54"/>
        <end position="75"/>
    </location>
</feature>
<feature type="region of interest" description="Disordered" evidence="1">
    <location>
        <begin position="106"/>
        <end position="129"/>
    </location>
</feature>
<feature type="region of interest" description="Disordered" evidence="1">
    <location>
        <begin position="53"/>
        <end position="92"/>
    </location>
</feature>
<organism evidence="3 4">
    <name type="scientific">Saccharomyces pastorianus</name>
    <name type="common">Lager yeast</name>
    <name type="synonym">Saccharomyces cerevisiae x Saccharomyces eubayanus</name>
    <dbReference type="NCBI Taxonomy" id="27292"/>
    <lineage>
        <taxon>Eukaryota</taxon>
        <taxon>Fungi</taxon>
        <taxon>Dikarya</taxon>
        <taxon>Ascomycota</taxon>
        <taxon>Saccharomycotina</taxon>
        <taxon>Saccharomycetes</taxon>
        <taxon>Saccharomycetales</taxon>
        <taxon>Saccharomycetaceae</taxon>
        <taxon>Saccharomyces</taxon>
    </lineage>
</organism>
<dbReference type="PANTHER" id="PTHR28199:SF1">
    <property type="entry name" value="PROCESSING OF GAS1 AND ALP PROTEIN 2"/>
    <property type="match status" value="1"/>
</dbReference>
<dbReference type="Pfam" id="PF07543">
    <property type="entry name" value="PGA2"/>
    <property type="match status" value="1"/>
</dbReference>
<keyword evidence="2" id="KW-0472">Membrane</keyword>
<keyword evidence="2" id="KW-1133">Transmembrane helix</keyword>
<dbReference type="InterPro" id="IPR011431">
    <property type="entry name" value="Trafficking_Pga2"/>
</dbReference>
<dbReference type="PIRSF" id="PIRSF022909">
    <property type="entry name" value="UCP022909"/>
    <property type="match status" value="1"/>
</dbReference>
<proteinExistence type="predicted"/>
<reference evidence="3 4" key="1">
    <citation type="journal article" date="2019" name="BMC Genomics">
        <title>Chromosome level assembly and comparative genome analysis confirm lager-brewing yeasts originated from a single hybridization.</title>
        <authorList>
            <person name="Salazar A.N."/>
            <person name="Gorter de Vries A.R."/>
            <person name="van den Broek M."/>
            <person name="Brouwers N."/>
            <person name="de la Torre Cortes P."/>
            <person name="Kuijpers N.G.A."/>
            <person name="Daran J.G."/>
            <person name="Abeel T."/>
        </authorList>
    </citation>
    <scope>NUCLEOTIDE SEQUENCE [LARGE SCALE GENOMIC DNA]</scope>
    <source>
        <strain evidence="3 4">CBS 1483</strain>
    </source>
</reference>
<name>A0A6C1DY50_SACPS</name>
<dbReference type="AlphaFoldDB" id="A0A6C1DY50"/>
<evidence type="ECO:0000313" key="3">
    <source>
        <dbReference type="EMBL" id="QID81988.1"/>
    </source>
</evidence>
<keyword evidence="2" id="KW-0812">Transmembrane</keyword>
<accession>A0A6C1DY50</accession>
<sequence>MSEVAETWVDTWMAKLVNYDYKHFIRLVIIVGGYLLLRNIASRELAKKQLAAQVEKDKRDKEEKRSKDLIDKPDDAATAETTSFGWGKKTRRRVKRQQELFENALEEAKRRNQGLDPDSDADIEELLEE</sequence>
<evidence type="ECO:0000256" key="2">
    <source>
        <dbReference type="SAM" id="Phobius"/>
    </source>
</evidence>
<protein>
    <submittedName>
        <fullName evidence="3">Processing of GAS1 and ALP protein 2</fullName>
    </submittedName>
</protein>
<dbReference type="SMR" id="A0A6C1DY50"/>
<dbReference type="OrthoDB" id="4227028at2759"/>
<dbReference type="EMBL" id="CP048995">
    <property type="protein sequence ID" value="QID81988.1"/>
    <property type="molecule type" value="Genomic_DNA"/>
</dbReference>
<dbReference type="Proteomes" id="UP000501346">
    <property type="component" value="Chromosome ScXIV"/>
</dbReference>
<dbReference type="GO" id="GO:0015031">
    <property type="term" value="P:protein transport"/>
    <property type="evidence" value="ECO:0007669"/>
    <property type="project" value="TreeGrafter"/>
</dbReference>
<feature type="compositionally biased region" description="Acidic residues" evidence="1">
    <location>
        <begin position="117"/>
        <end position="129"/>
    </location>
</feature>